<feature type="transmembrane region" description="Helical" evidence="2">
    <location>
        <begin position="70"/>
        <end position="89"/>
    </location>
</feature>
<dbReference type="PANTHER" id="PTHR10963:SF24">
    <property type="entry name" value="GLYCOSIDASE C21B10.07-RELATED"/>
    <property type="match status" value="1"/>
</dbReference>
<feature type="compositionally biased region" description="Pro residues" evidence="1">
    <location>
        <begin position="580"/>
        <end position="597"/>
    </location>
</feature>
<proteinExistence type="predicted"/>
<comment type="caution">
    <text evidence="4">The sequence shown here is derived from an EMBL/GenBank/DDBJ whole genome shotgun (WGS) entry which is preliminary data.</text>
</comment>
<feature type="region of interest" description="Disordered" evidence="1">
    <location>
        <begin position="900"/>
        <end position="931"/>
    </location>
</feature>
<feature type="region of interest" description="Disordered" evidence="1">
    <location>
        <begin position="500"/>
        <end position="559"/>
    </location>
</feature>
<keyword evidence="2" id="KW-0812">Transmembrane</keyword>
<feature type="compositionally biased region" description="Polar residues" evidence="1">
    <location>
        <begin position="504"/>
        <end position="517"/>
    </location>
</feature>
<evidence type="ECO:0000313" key="5">
    <source>
        <dbReference type="Proteomes" id="UP000186817"/>
    </source>
</evidence>
<dbReference type="InterPro" id="IPR050546">
    <property type="entry name" value="Glycosyl_Hydrlase_16"/>
</dbReference>
<keyword evidence="5" id="KW-1185">Reference proteome</keyword>
<dbReference type="InterPro" id="IPR013320">
    <property type="entry name" value="ConA-like_dom_sf"/>
</dbReference>
<keyword evidence="4" id="KW-0378">Hydrolase</keyword>
<dbReference type="Proteomes" id="UP000186817">
    <property type="component" value="Unassembled WGS sequence"/>
</dbReference>
<evidence type="ECO:0000313" key="4">
    <source>
        <dbReference type="EMBL" id="OLP95543.1"/>
    </source>
</evidence>
<dbReference type="PANTHER" id="PTHR10963">
    <property type="entry name" value="GLYCOSYL HYDROLASE-RELATED"/>
    <property type="match status" value="1"/>
</dbReference>
<evidence type="ECO:0000259" key="3">
    <source>
        <dbReference type="PROSITE" id="PS51762"/>
    </source>
</evidence>
<dbReference type="PROSITE" id="PS51762">
    <property type="entry name" value="GH16_2"/>
    <property type="match status" value="1"/>
</dbReference>
<dbReference type="SUPFAM" id="SSF49899">
    <property type="entry name" value="Concanavalin A-like lectins/glucanases"/>
    <property type="match status" value="1"/>
</dbReference>
<dbReference type="AlphaFoldDB" id="A0A1Q9DK62"/>
<feature type="compositionally biased region" description="Polar residues" evidence="1">
    <location>
        <begin position="831"/>
        <end position="845"/>
    </location>
</feature>
<dbReference type="Pfam" id="PF26113">
    <property type="entry name" value="GH16_XgeA"/>
    <property type="match status" value="1"/>
</dbReference>
<protein>
    <submittedName>
        <fullName evidence="4">Putative glycosidase C21B10.07</fullName>
    </submittedName>
</protein>
<keyword evidence="4" id="KW-0326">Glycosidase</keyword>
<dbReference type="Gene3D" id="2.60.120.200">
    <property type="match status" value="1"/>
</dbReference>
<name>A0A1Q9DK62_SYMMI</name>
<reference evidence="4 5" key="1">
    <citation type="submission" date="2016-02" db="EMBL/GenBank/DDBJ databases">
        <title>Genome analysis of coral dinoflagellate symbionts highlights evolutionary adaptations to a symbiotic lifestyle.</title>
        <authorList>
            <person name="Aranda M."/>
            <person name="Li Y."/>
            <person name="Liew Y.J."/>
            <person name="Baumgarten S."/>
            <person name="Simakov O."/>
            <person name="Wilson M."/>
            <person name="Piel J."/>
            <person name="Ashoor H."/>
            <person name="Bougouffa S."/>
            <person name="Bajic V.B."/>
            <person name="Ryu T."/>
            <person name="Ravasi T."/>
            <person name="Bayer T."/>
            <person name="Micklem G."/>
            <person name="Kim H."/>
            <person name="Bhak J."/>
            <person name="Lajeunesse T.C."/>
            <person name="Voolstra C.R."/>
        </authorList>
    </citation>
    <scope>NUCLEOTIDE SEQUENCE [LARGE SCALE GENOMIC DNA]</scope>
    <source>
        <strain evidence="4 5">CCMP2467</strain>
    </source>
</reference>
<keyword evidence="2" id="KW-0472">Membrane</keyword>
<dbReference type="OrthoDB" id="416054at2759"/>
<sequence length="931" mass="101071">MSEWACLLCRDQARVHGSGFHVGPFWSAEVAFGVLDDGKGVVPVVLKHMARDARGRSSEDEAPARWNSGALWFLAVVAGLALLLCIVWGPQHAAGGGYVLTHSYVGEDFFSKWSFYVGGDPTHGTVKFLSFQDASAQGLIHASFDRVFMGTDASEVLRPGEGRKTVRIESNEWFRNGLFVLDLDHAPWGCGSWPAFWMFGEDAQHAWPRWGEYDIVESVHNRTWAATTLHTRKDCAQTDVSRTRDFSGQGWVPGSYGTNKAKNCFVQAPGEFANQGCGQEQPYGSWGRPLNQAGGGTWAAEWDPENEYIRTWFFPRGKVPADLTEKRPLPDSWGMPTSFFSLKQDDCSARHFRRMRMVFDITFCGEFGSATFGANCASTGQSCEEYVQKNPAAFSEAFWSVRTLDVYKRGSEAEGVTAAETGLDYGTPPNGPNGALRSVGILCLVLGVGGCGATAYFMYKKGATENASFVDIQKEGLSTFSANLQDGMCICHEDGTPMFEQQPPLLQQSPYGLTGQSRALRHGRSGQRAIMDRRSKHKRGPRRTSEPSQPSRPSTPPALGKQILRIASETFDEMNDDPEPPQSPPPAPSTPPYPPPPPEEDERTTTNADPSEQNINSQDLVDMISNLHHALIESHNKLESLFQKTSTVLVTQHGTMTALISSCKQQLDIVENLVRQDAPVIPPVIAQQEFGITTFQLPQTLQEDNTFSEPADGLISLDSPKTTDVSQCTHVNLRELEQAEFVTQIRENLPTVPQVSNWFQGTSRPVASHPQRNPGAGAAAPQAQEAASWAGFAFQPTRGDLAGAAGSRAGSQPAPAATGTIATWPSITSWLPDMQSTRQPSLGRTSSSSSGQQVCVWPAATQPYVRGAASPQQGGRNPAAETQAAATSAGGWSNWQFGAAQSYSQGSPSHGAWRLPPTINALGPGGSQRRT</sequence>
<dbReference type="EMBL" id="LSRX01000499">
    <property type="protein sequence ID" value="OLP95543.1"/>
    <property type="molecule type" value="Genomic_DNA"/>
</dbReference>
<feature type="domain" description="GH16" evidence="3">
    <location>
        <begin position="51"/>
        <end position="325"/>
    </location>
</feature>
<keyword evidence="2" id="KW-1133">Transmembrane helix</keyword>
<accession>A0A1Q9DK62</accession>
<dbReference type="GO" id="GO:0009251">
    <property type="term" value="P:glucan catabolic process"/>
    <property type="evidence" value="ECO:0007669"/>
    <property type="project" value="TreeGrafter"/>
</dbReference>
<feature type="region of interest" description="Disordered" evidence="1">
    <location>
        <begin position="572"/>
        <end position="613"/>
    </location>
</feature>
<evidence type="ECO:0000256" key="1">
    <source>
        <dbReference type="SAM" id="MobiDB-lite"/>
    </source>
</evidence>
<gene>
    <name evidence="4" type="ORF">AK812_SmicGene22330</name>
</gene>
<evidence type="ECO:0000256" key="2">
    <source>
        <dbReference type="SAM" id="Phobius"/>
    </source>
</evidence>
<feature type="region of interest" description="Disordered" evidence="1">
    <location>
        <begin position="866"/>
        <end position="887"/>
    </location>
</feature>
<dbReference type="GO" id="GO:0004553">
    <property type="term" value="F:hydrolase activity, hydrolyzing O-glycosyl compounds"/>
    <property type="evidence" value="ECO:0007669"/>
    <property type="project" value="InterPro"/>
</dbReference>
<dbReference type="InterPro" id="IPR000757">
    <property type="entry name" value="Beta-glucanase-like"/>
</dbReference>
<feature type="compositionally biased region" description="Low complexity" evidence="1">
    <location>
        <begin position="770"/>
        <end position="784"/>
    </location>
</feature>
<organism evidence="4 5">
    <name type="scientific">Symbiodinium microadriaticum</name>
    <name type="common">Dinoflagellate</name>
    <name type="synonym">Zooxanthella microadriatica</name>
    <dbReference type="NCBI Taxonomy" id="2951"/>
    <lineage>
        <taxon>Eukaryota</taxon>
        <taxon>Sar</taxon>
        <taxon>Alveolata</taxon>
        <taxon>Dinophyceae</taxon>
        <taxon>Suessiales</taxon>
        <taxon>Symbiodiniaceae</taxon>
        <taxon>Symbiodinium</taxon>
    </lineage>
</organism>
<feature type="region of interest" description="Disordered" evidence="1">
    <location>
        <begin position="760"/>
        <end position="784"/>
    </location>
</feature>
<feature type="region of interest" description="Disordered" evidence="1">
    <location>
        <begin position="831"/>
        <end position="853"/>
    </location>
</feature>
<dbReference type="CDD" id="cd02181">
    <property type="entry name" value="GH16_fungal_Lam16A_glucanase"/>
    <property type="match status" value="1"/>
</dbReference>